<dbReference type="EMBL" id="CADCWA010000084">
    <property type="protein sequence ID" value="CAA9515321.1"/>
    <property type="molecule type" value="Genomic_DNA"/>
</dbReference>
<keyword evidence="2" id="KW-1133">Transmembrane helix</keyword>
<evidence type="ECO:0000313" key="3">
    <source>
        <dbReference type="EMBL" id="CAA9515321.1"/>
    </source>
</evidence>
<keyword evidence="2" id="KW-0812">Transmembrane</keyword>
<feature type="compositionally biased region" description="Gly residues" evidence="1">
    <location>
        <begin position="76"/>
        <end position="85"/>
    </location>
</feature>
<proteinExistence type="predicted"/>
<name>A0A6J4T6E4_9SPHN</name>
<feature type="transmembrane region" description="Helical" evidence="2">
    <location>
        <begin position="12"/>
        <end position="32"/>
    </location>
</feature>
<accession>A0A6J4T6E4</accession>
<dbReference type="PROSITE" id="PS51257">
    <property type="entry name" value="PROKAR_LIPOPROTEIN"/>
    <property type="match status" value="1"/>
</dbReference>
<sequence>MRQHAARHIKGNIWSWVGGFAAAGAACVALGWSTPAAFCFMITGLLVIFADAHVDPVALITQPALDPEGTEIGQPPGTGTGSPVT</sequence>
<dbReference type="RefSeq" id="WP_294169046.1">
    <property type="nucleotide sequence ID" value="NZ_CADCWA010000084.1"/>
</dbReference>
<reference evidence="3" key="1">
    <citation type="submission" date="2020-02" db="EMBL/GenBank/DDBJ databases">
        <authorList>
            <person name="Meier V. D."/>
        </authorList>
    </citation>
    <scope>NUCLEOTIDE SEQUENCE</scope>
    <source>
        <strain evidence="3">AVDCRST_MAG31</strain>
    </source>
</reference>
<protein>
    <submittedName>
        <fullName evidence="3">Uncharacterized protein</fullName>
    </submittedName>
</protein>
<organism evidence="3">
    <name type="scientific">uncultured Sphingomonas sp</name>
    <dbReference type="NCBI Taxonomy" id="158754"/>
    <lineage>
        <taxon>Bacteria</taxon>
        <taxon>Pseudomonadati</taxon>
        <taxon>Pseudomonadota</taxon>
        <taxon>Alphaproteobacteria</taxon>
        <taxon>Sphingomonadales</taxon>
        <taxon>Sphingomonadaceae</taxon>
        <taxon>Sphingomonas</taxon>
        <taxon>environmental samples</taxon>
    </lineage>
</organism>
<feature type="region of interest" description="Disordered" evidence="1">
    <location>
        <begin position="65"/>
        <end position="85"/>
    </location>
</feature>
<evidence type="ECO:0000256" key="1">
    <source>
        <dbReference type="SAM" id="MobiDB-lite"/>
    </source>
</evidence>
<keyword evidence="2" id="KW-0472">Membrane</keyword>
<evidence type="ECO:0000256" key="2">
    <source>
        <dbReference type="SAM" id="Phobius"/>
    </source>
</evidence>
<dbReference type="AlphaFoldDB" id="A0A6J4T6E4"/>
<gene>
    <name evidence="3" type="ORF">AVDCRST_MAG31-1239</name>
</gene>